<dbReference type="EMBL" id="JBHSBC010000001">
    <property type="protein sequence ID" value="MFC3978757.1"/>
    <property type="molecule type" value="Genomic_DNA"/>
</dbReference>
<dbReference type="Proteomes" id="UP001595698">
    <property type="component" value="Unassembled WGS sequence"/>
</dbReference>
<reference evidence="2" key="1">
    <citation type="journal article" date="2019" name="Int. J. Syst. Evol. Microbiol.">
        <title>The Global Catalogue of Microorganisms (GCM) 10K type strain sequencing project: providing services to taxonomists for standard genome sequencing and annotation.</title>
        <authorList>
            <consortium name="The Broad Institute Genomics Platform"/>
            <consortium name="The Broad Institute Genome Sequencing Center for Infectious Disease"/>
            <person name="Wu L."/>
            <person name="Ma J."/>
        </authorList>
    </citation>
    <scope>NUCLEOTIDE SEQUENCE [LARGE SCALE GENOMIC DNA]</scope>
    <source>
        <strain evidence="2">TBRC 7912</strain>
    </source>
</reference>
<organism evidence="1 2">
    <name type="scientific">Streptosporangium jomthongense</name>
    <dbReference type="NCBI Taxonomy" id="1193683"/>
    <lineage>
        <taxon>Bacteria</taxon>
        <taxon>Bacillati</taxon>
        <taxon>Actinomycetota</taxon>
        <taxon>Actinomycetes</taxon>
        <taxon>Streptosporangiales</taxon>
        <taxon>Streptosporangiaceae</taxon>
        <taxon>Streptosporangium</taxon>
    </lineage>
</organism>
<dbReference type="RefSeq" id="WP_386187008.1">
    <property type="nucleotide sequence ID" value="NZ_JBHSBC010000001.1"/>
</dbReference>
<gene>
    <name evidence="1" type="ORF">ACFOYY_01380</name>
</gene>
<evidence type="ECO:0000313" key="2">
    <source>
        <dbReference type="Proteomes" id="UP001595698"/>
    </source>
</evidence>
<keyword evidence="2" id="KW-1185">Reference proteome</keyword>
<evidence type="ECO:0000313" key="1">
    <source>
        <dbReference type="EMBL" id="MFC3978757.1"/>
    </source>
</evidence>
<dbReference type="SUPFAM" id="SSF160904">
    <property type="entry name" value="Jann2411-like"/>
    <property type="match status" value="1"/>
</dbReference>
<sequence length="126" mass="13938">MSARRGEAWSHVLINAERALAVSSLGELVALLPDEHAVTEVLNEHLAQGSAVLVPEKGRWRLRYESSSVSAQAAFTLAKLVILDDGFARVKQCARCRQPFVDQTSARTGKRCAEHLRSPGENRRYP</sequence>
<dbReference type="Gene3D" id="1.10.3300.10">
    <property type="entry name" value="Jann2411-like domain"/>
    <property type="match status" value="1"/>
</dbReference>
<protein>
    <recommendedName>
        <fullName evidence="3">CGNR zinc finger domain-containing protein</fullName>
    </recommendedName>
</protein>
<proteinExistence type="predicted"/>
<accession>A0ABV8EUP9</accession>
<evidence type="ECO:0008006" key="3">
    <source>
        <dbReference type="Google" id="ProtNLM"/>
    </source>
</evidence>
<name>A0ABV8EUP9_9ACTN</name>
<comment type="caution">
    <text evidence="1">The sequence shown here is derived from an EMBL/GenBank/DDBJ whole genome shotgun (WGS) entry which is preliminary data.</text>
</comment>
<dbReference type="InterPro" id="IPR023286">
    <property type="entry name" value="ABATE_dom_sf"/>
</dbReference>